<keyword evidence="1" id="KW-0472">Membrane</keyword>
<dbReference type="RefSeq" id="WP_095821250.1">
    <property type="nucleotide sequence ID" value="NZ_NSGH01000003.1"/>
</dbReference>
<evidence type="ECO:0000256" key="1">
    <source>
        <dbReference type="SAM" id="Phobius"/>
    </source>
</evidence>
<keyword evidence="1" id="KW-1133">Transmembrane helix</keyword>
<name>A0ABX4HU41_9BACI</name>
<organism evidence="2 3">
    <name type="scientific">Salimicrobium humidisoli</name>
    <dbReference type="NCBI Taxonomy" id="2029857"/>
    <lineage>
        <taxon>Bacteria</taxon>
        <taxon>Bacillati</taxon>
        <taxon>Bacillota</taxon>
        <taxon>Bacilli</taxon>
        <taxon>Bacillales</taxon>
        <taxon>Bacillaceae</taxon>
        <taxon>Salimicrobium</taxon>
    </lineage>
</organism>
<accession>A0ABX4HU41</accession>
<keyword evidence="3" id="KW-1185">Reference proteome</keyword>
<keyword evidence="1" id="KW-0812">Transmembrane</keyword>
<comment type="caution">
    <text evidence="2">The sequence shown here is derived from an EMBL/GenBank/DDBJ whole genome shotgun (WGS) entry which is preliminary data.</text>
</comment>
<feature type="transmembrane region" description="Helical" evidence="1">
    <location>
        <begin position="34"/>
        <end position="51"/>
    </location>
</feature>
<proteinExistence type="predicted"/>
<gene>
    <name evidence="2" type="ORF">CKW00_02655</name>
</gene>
<evidence type="ECO:0000313" key="2">
    <source>
        <dbReference type="EMBL" id="PBB06568.1"/>
    </source>
</evidence>
<feature type="transmembrane region" description="Helical" evidence="1">
    <location>
        <begin position="10"/>
        <end position="28"/>
    </location>
</feature>
<protein>
    <recommendedName>
        <fullName evidence="4">DUF3953 domain-containing protein</fullName>
    </recommendedName>
</protein>
<dbReference type="Proteomes" id="UP000217561">
    <property type="component" value="Unassembled WGS sequence"/>
</dbReference>
<evidence type="ECO:0008006" key="4">
    <source>
        <dbReference type="Google" id="ProtNLM"/>
    </source>
</evidence>
<dbReference type="EMBL" id="NSGH01000003">
    <property type="protein sequence ID" value="PBB06568.1"/>
    <property type="molecule type" value="Genomic_DNA"/>
</dbReference>
<evidence type="ECO:0000313" key="3">
    <source>
        <dbReference type="Proteomes" id="UP000217561"/>
    </source>
</evidence>
<feature type="transmembrane region" description="Helical" evidence="1">
    <location>
        <begin position="63"/>
        <end position="81"/>
    </location>
</feature>
<reference evidence="2 3" key="1">
    <citation type="submission" date="2017-08" db="EMBL/GenBank/DDBJ databases">
        <title>Salimicrobium alkalisoli sp. nov., isolated from saline alkaline soil.</title>
        <authorList>
            <person name="Zhang G."/>
            <person name="Xiong Q."/>
        </authorList>
    </citation>
    <scope>NUCLEOTIDE SEQUENCE [LARGE SCALE GENOMIC DNA]</scope>
    <source>
        <strain evidence="2 3">WN024</strain>
    </source>
</reference>
<sequence>MGKGGILEKVIRGVFFTATPGLALYGLVTGDFSYQYLMLLGLSGVLAIIGIDDYEKGRKYWSLFSFIVALFSLITAIQIFFSDAGL</sequence>